<dbReference type="Pfam" id="PF01709">
    <property type="entry name" value="Transcrip_reg"/>
    <property type="match status" value="1"/>
</dbReference>
<evidence type="ECO:0000313" key="10">
    <source>
        <dbReference type="EMBL" id="QDU32044.1"/>
    </source>
</evidence>
<dbReference type="FunFam" id="1.10.10.200:FF:000002">
    <property type="entry name" value="Probable transcriptional regulatory protein CLM62_37755"/>
    <property type="match status" value="1"/>
</dbReference>
<dbReference type="InterPro" id="IPR029072">
    <property type="entry name" value="YebC-like"/>
</dbReference>
<evidence type="ECO:0000259" key="9">
    <source>
        <dbReference type="Pfam" id="PF20772"/>
    </source>
</evidence>
<dbReference type="FunFam" id="3.30.70.980:FF:000002">
    <property type="entry name" value="Probable transcriptional regulatory protein YebC"/>
    <property type="match status" value="1"/>
</dbReference>
<dbReference type="Proteomes" id="UP000317369">
    <property type="component" value="Chromosome"/>
</dbReference>
<sequence>MAGHSKWANIKHRKGRQDAKRSKIWSKCSKAIMVAAKNGGGNPEMNLALRYAIDEAKAQNMPKDTIANAIKKGTGEMDGVVFETIVYEGYGPAGVAVMVDILTDNRNRTAAELRKIFERSGGNLGATGCVAYNFEQKGQIFVAKQGADEEELMMAALEAGADDVSGADESFEVLTEPAAYTDVRSALDTDYTIESGSVAMIPQQTVEVTGKDVNKVMNFIDALEDNDDVQKVHANFDISDEDLAALED</sequence>
<comment type="subcellular location">
    <subcellularLocation>
        <location evidence="6">Cytoplasm</location>
    </subcellularLocation>
</comment>
<proteinExistence type="inferred from homology"/>
<dbReference type="NCBIfam" id="TIGR01033">
    <property type="entry name" value="YebC/PmpR family DNA-binding transcriptional regulator"/>
    <property type="match status" value="1"/>
</dbReference>
<feature type="domain" description="TACO1/YebC-like second and third" evidence="8">
    <location>
        <begin position="82"/>
        <end position="236"/>
    </location>
</feature>
<dbReference type="EMBL" id="CP036425">
    <property type="protein sequence ID" value="QDU32044.1"/>
    <property type="molecule type" value="Genomic_DNA"/>
</dbReference>
<evidence type="ECO:0000256" key="3">
    <source>
        <dbReference type="ARBA" id="ARBA00023015"/>
    </source>
</evidence>
<dbReference type="NCBIfam" id="NF001030">
    <property type="entry name" value="PRK00110.1"/>
    <property type="match status" value="1"/>
</dbReference>
<dbReference type="NCBIfam" id="NF009044">
    <property type="entry name" value="PRK12378.1"/>
    <property type="match status" value="1"/>
</dbReference>
<dbReference type="SUPFAM" id="SSF75625">
    <property type="entry name" value="YebC-like"/>
    <property type="match status" value="1"/>
</dbReference>
<comment type="similarity">
    <text evidence="1 6">Belongs to the TACO1 family.</text>
</comment>
<dbReference type="HAMAP" id="MF_00693">
    <property type="entry name" value="Transcrip_reg_TACO1"/>
    <property type="match status" value="1"/>
</dbReference>
<evidence type="ECO:0000256" key="4">
    <source>
        <dbReference type="ARBA" id="ARBA00023125"/>
    </source>
</evidence>
<keyword evidence="11" id="KW-1185">Reference proteome</keyword>
<dbReference type="InterPro" id="IPR049083">
    <property type="entry name" value="TACO1_YebC_N"/>
</dbReference>
<organism evidence="10 11">
    <name type="scientific">Poriferisphaera corsica</name>
    <dbReference type="NCBI Taxonomy" id="2528020"/>
    <lineage>
        <taxon>Bacteria</taxon>
        <taxon>Pseudomonadati</taxon>
        <taxon>Planctomycetota</taxon>
        <taxon>Phycisphaerae</taxon>
        <taxon>Phycisphaerales</taxon>
        <taxon>Phycisphaeraceae</taxon>
        <taxon>Poriferisphaera</taxon>
    </lineage>
</organism>
<keyword evidence="4 6" id="KW-0238">DNA-binding</keyword>
<gene>
    <name evidence="10" type="ORF">KS4_00720</name>
</gene>
<dbReference type="InterPro" id="IPR026564">
    <property type="entry name" value="Transcrip_reg_TACO1-like_dom3"/>
</dbReference>
<evidence type="ECO:0000256" key="1">
    <source>
        <dbReference type="ARBA" id="ARBA00008724"/>
    </source>
</evidence>
<protein>
    <recommendedName>
        <fullName evidence="6">Probable transcriptional regulatory protein KS4_00720</fullName>
    </recommendedName>
</protein>
<evidence type="ECO:0000256" key="7">
    <source>
        <dbReference type="SAM" id="MobiDB-lite"/>
    </source>
</evidence>
<evidence type="ECO:0000256" key="6">
    <source>
        <dbReference type="HAMAP-Rule" id="MF_00693"/>
    </source>
</evidence>
<name>A0A517YP90_9BACT</name>
<accession>A0A517YP90</accession>
<feature type="domain" description="TACO1/YebC-like N-terminal" evidence="9">
    <location>
        <begin position="5"/>
        <end position="76"/>
    </location>
</feature>
<dbReference type="Pfam" id="PF20772">
    <property type="entry name" value="TACO1_YebC_N"/>
    <property type="match status" value="1"/>
</dbReference>
<dbReference type="PANTHER" id="PTHR12532">
    <property type="entry name" value="TRANSLATIONAL ACTIVATOR OF CYTOCHROME C OXIDASE 1"/>
    <property type="match status" value="1"/>
</dbReference>
<dbReference type="InterPro" id="IPR017856">
    <property type="entry name" value="Integrase-like_N"/>
</dbReference>
<dbReference type="OrthoDB" id="9781053at2"/>
<dbReference type="KEGG" id="pcor:KS4_00720"/>
<dbReference type="GO" id="GO:0005829">
    <property type="term" value="C:cytosol"/>
    <property type="evidence" value="ECO:0007669"/>
    <property type="project" value="TreeGrafter"/>
</dbReference>
<dbReference type="InterPro" id="IPR048300">
    <property type="entry name" value="TACO1_YebC-like_2nd/3rd_dom"/>
</dbReference>
<keyword evidence="2 6" id="KW-0963">Cytoplasm</keyword>
<evidence type="ECO:0000313" key="11">
    <source>
        <dbReference type="Proteomes" id="UP000317369"/>
    </source>
</evidence>
<dbReference type="RefSeq" id="WP_145072963.1">
    <property type="nucleotide sequence ID" value="NZ_CP036425.1"/>
</dbReference>
<dbReference type="InterPro" id="IPR002876">
    <property type="entry name" value="Transcrip_reg_TACO1-like"/>
</dbReference>
<dbReference type="Gene3D" id="1.10.10.200">
    <property type="match status" value="1"/>
</dbReference>
<dbReference type="AlphaFoldDB" id="A0A517YP90"/>
<dbReference type="Gene3D" id="3.30.70.980">
    <property type="match status" value="2"/>
</dbReference>
<dbReference type="GO" id="GO:0006355">
    <property type="term" value="P:regulation of DNA-templated transcription"/>
    <property type="evidence" value="ECO:0007669"/>
    <property type="project" value="UniProtKB-UniRule"/>
</dbReference>
<dbReference type="GO" id="GO:0003677">
    <property type="term" value="F:DNA binding"/>
    <property type="evidence" value="ECO:0007669"/>
    <property type="project" value="UniProtKB-UniRule"/>
</dbReference>
<evidence type="ECO:0000256" key="5">
    <source>
        <dbReference type="ARBA" id="ARBA00023163"/>
    </source>
</evidence>
<reference evidence="10 11" key="1">
    <citation type="submission" date="2019-02" db="EMBL/GenBank/DDBJ databases">
        <title>Deep-cultivation of Planctomycetes and their phenomic and genomic characterization uncovers novel biology.</title>
        <authorList>
            <person name="Wiegand S."/>
            <person name="Jogler M."/>
            <person name="Boedeker C."/>
            <person name="Pinto D."/>
            <person name="Vollmers J."/>
            <person name="Rivas-Marin E."/>
            <person name="Kohn T."/>
            <person name="Peeters S.H."/>
            <person name="Heuer A."/>
            <person name="Rast P."/>
            <person name="Oberbeckmann S."/>
            <person name="Bunk B."/>
            <person name="Jeske O."/>
            <person name="Meyerdierks A."/>
            <person name="Storesund J.E."/>
            <person name="Kallscheuer N."/>
            <person name="Luecker S."/>
            <person name="Lage O.M."/>
            <person name="Pohl T."/>
            <person name="Merkel B.J."/>
            <person name="Hornburger P."/>
            <person name="Mueller R.-W."/>
            <person name="Bruemmer F."/>
            <person name="Labrenz M."/>
            <person name="Spormann A.M."/>
            <person name="Op den Camp H."/>
            <person name="Overmann J."/>
            <person name="Amann R."/>
            <person name="Jetten M.S.M."/>
            <person name="Mascher T."/>
            <person name="Medema M.H."/>
            <person name="Devos D.P."/>
            <person name="Kaster A.-K."/>
            <person name="Ovreas L."/>
            <person name="Rohde M."/>
            <person name="Galperin M.Y."/>
            <person name="Jogler C."/>
        </authorList>
    </citation>
    <scope>NUCLEOTIDE SEQUENCE [LARGE SCALE GENOMIC DNA]</scope>
    <source>
        <strain evidence="10 11">KS4</strain>
    </source>
</reference>
<evidence type="ECO:0000256" key="2">
    <source>
        <dbReference type="ARBA" id="ARBA00022490"/>
    </source>
</evidence>
<evidence type="ECO:0000259" key="8">
    <source>
        <dbReference type="Pfam" id="PF01709"/>
    </source>
</evidence>
<feature type="region of interest" description="Disordered" evidence="7">
    <location>
        <begin position="1"/>
        <end position="22"/>
    </location>
</feature>
<dbReference type="PANTHER" id="PTHR12532:SF6">
    <property type="entry name" value="TRANSCRIPTIONAL REGULATORY PROTEIN YEBC-RELATED"/>
    <property type="match status" value="1"/>
</dbReference>
<keyword evidence="3 6" id="KW-0805">Transcription regulation</keyword>
<keyword evidence="5 6" id="KW-0804">Transcription</keyword>